<sequence>MESRKAHLNLSMSRRTRKAQTEQKKSYACECDERENQKSLKQFMEGRCSLAQHFREEEEEEKKKKVVAVVVVRPPYEDGDGDGDGDERLRPKKSMVRNYAQLLRHLIKVKQDSYLIRSWRKSALSLKLINHK</sequence>
<dbReference type="AlphaFoldDB" id="A0ABD1G7B8"/>
<accession>A0ABD1G7B8</accession>
<gene>
    <name evidence="2" type="ORF">AAHA92_24432</name>
</gene>
<organism evidence="2 3">
    <name type="scientific">Salvia divinorum</name>
    <name type="common">Maria pastora</name>
    <name type="synonym">Diviner's sage</name>
    <dbReference type="NCBI Taxonomy" id="28513"/>
    <lineage>
        <taxon>Eukaryota</taxon>
        <taxon>Viridiplantae</taxon>
        <taxon>Streptophyta</taxon>
        <taxon>Embryophyta</taxon>
        <taxon>Tracheophyta</taxon>
        <taxon>Spermatophyta</taxon>
        <taxon>Magnoliopsida</taxon>
        <taxon>eudicotyledons</taxon>
        <taxon>Gunneridae</taxon>
        <taxon>Pentapetalae</taxon>
        <taxon>asterids</taxon>
        <taxon>lamiids</taxon>
        <taxon>Lamiales</taxon>
        <taxon>Lamiaceae</taxon>
        <taxon>Nepetoideae</taxon>
        <taxon>Mentheae</taxon>
        <taxon>Salviinae</taxon>
        <taxon>Salvia</taxon>
        <taxon>Salvia subgen. Calosphace</taxon>
    </lineage>
</organism>
<dbReference type="Proteomes" id="UP001567538">
    <property type="component" value="Unassembled WGS sequence"/>
</dbReference>
<proteinExistence type="predicted"/>
<name>A0ABD1G7B8_SALDI</name>
<feature type="region of interest" description="Disordered" evidence="1">
    <location>
        <begin position="1"/>
        <end position="26"/>
    </location>
</feature>
<evidence type="ECO:0000313" key="2">
    <source>
        <dbReference type="EMBL" id="KAL1540016.1"/>
    </source>
</evidence>
<dbReference type="EMBL" id="JBEAFC010000009">
    <property type="protein sequence ID" value="KAL1540016.1"/>
    <property type="molecule type" value="Genomic_DNA"/>
</dbReference>
<comment type="caution">
    <text evidence="2">The sequence shown here is derived from an EMBL/GenBank/DDBJ whole genome shotgun (WGS) entry which is preliminary data.</text>
</comment>
<evidence type="ECO:0000256" key="1">
    <source>
        <dbReference type="SAM" id="MobiDB-lite"/>
    </source>
</evidence>
<reference evidence="2 3" key="1">
    <citation type="submission" date="2024-06" db="EMBL/GenBank/DDBJ databases">
        <title>A chromosome level genome sequence of Diviner's sage (Salvia divinorum).</title>
        <authorList>
            <person name="Ford S.A."/>
            <person name="Ro D.-K."/>
            <person name="Ness R.W."/>
            <person name="Phillips M.A."/>
        </authorList>
    </citation>
    <scope>NUCLEOTIDE SEQUENCE [LARGE SCALE GENOMIC DNA]</scope>
    <source>
        <strain evidence="2">SAF-2024a</strain>
        <tissue evidence="2">Leaf</tissue>
    </source>
</reference>
<keyword evidence="3" id="KW-1185">Reference proteome</keyword>
<evidence type="ECO:0000313" key="3">
    <source>
        <dbReference type="Proteomes" id="UP001567538"/>
    </source>
</evidence>
<protein>
    <submittedName>
        <fullName evidence="2">Uncharacterized protein</fullName>
    </submittedName>
</protein>